<sequence>MEYNDDSFNMIGSDSGPDITNIVEDPKELTAFVRTSTDRDDIKFGKFKWISQYRPNIHMVNKFSERQVFVARGLPFIVLLWLDFTDLQTVCNPAGDAHVHREGLASTSLLSIYNNERLPIITKMLNISTDLFEQFADTADENAWDRSSQLLQLGVHCCWSPIVIDKWARAGDDLESTTLYAVTSNAVRTADRAPDVPGLRGIKGINAFGVTTLLLCVFGPSYHTMLIFTP</sequence>
<evidence type="ECO:0000313" key="1">
    <source>
        <dbReference type="EMBL" id="OCH85655.1"/>
    </source>
</evidence>
<accession>A0A8E2ANV6</accession>
<reference evidence="1 2" key="1">
    <citation type="submission" date="2016-07" db="EMBL/GenBank/DDBJ databases">
        <title>Draft genome of the white-rot fungus Obba rivulosa 3A-2.</title>
        <authorList>
            <consortium name="DOE Joint Genome Institute"/>
            <person name="Miettinen O."/>
            <person name="Riley R."/>
            <person name="Acob R."/>
            <person name="Barry K."/>
            <person name="Cullen D."/>
            <person name="De Vries R."/>
            <person name="Hainaut M."/>
            <person name="Hatakka A."/>
            <person name="Henrissat B."/>
            <person name="Hilden K."/>
            <person name="Kuo R."/>
            <person name="Labutti K."/>
            <person name="Lipzen A."/>
            <person name="Makela M.R."/>
            <person name="Sandor L."/>
            <person name="Spatafora J.W."/>
            <person name="Grigoriev I.V."/>
            <person name="Hibbett D.S."/>
        </authorList>
    </citation>
    <scope>NUCLEOTIDE SEQUENCE [LARGE SCALE GENOMIC DNA]</scope>
    <source>
        <strain evidence="1 2">3A-2</strain>
    </source>
</reference>
<name>A0A8E2ANV6_9APHY</name>
<proteinExistence type="predicted"/>
<keyword evidence="2" id="KW-1185">Reference proteome</keyword>
<dbReference type="Proteomes" id="UP000250043">
    <property type="component" value="Unassembled WGS sequence"/>
</dbReference>
<dbReference type="EMBL" id="KV722571">
    <property type="protein sequence ID" value="OCH85655.1"/>
    <property type="molecule type" value="Genomic_DNA"/>
</dbReference>
<dbReference type="AlphaFoldDB" id="A0A8E2ANV6"/>
<organism evidence="1 2">
    <name type="scientific">Obba rivulosa</name>
    <dbReference type="NCBI Taxonomy" id="1052685"/>
    <lineage>
        <taxon>Eukaryota</taxon>
        <taxon>Fungi</taxon>
        <taxon>Dikarya</taxon>
        <taxon>Basidiomycota</taxon>
        <taxon>Agaricomycotina</taxon>
        <taxon>Agaricomycetes</taxon>
        <taxon>Polyporales</taxon>
        <taxon>Gelatoporiaceae</taxon>
        <taxon>Obba</taxon>
    </lineage>
</organism>
<dbReference type="OrthoDB" id="2690153at2759"/>
<protein>
    <submittedName>
        <fullName evidence="1">Uncharacterized protein</fullName>
    </submittedName>
</protein>
<evidence type="ECO:0000313" key="2">
    <source>
        <dbReference type="Proteomes" id="UP000250043"/>
    </source>
</evidence>
<gene>
    <name evidence="1" type="ORF">OBBRIDRAFT_739548</name>
</gene>